<dbReference type="EC" id="2.7.13.3" evidence="3"/>
<evidence type="ECO:0000256" key="2">
    <source>
        <dbReference type="ARBA" id="ARBA00004370"/>
    </source>
</evidence>
<feature type="transmembrane region" description="Helical" evidence="8">
    <location>
        <begin position="202"/>
        <end position="224"/>
    </location>
</feature>
<evidence type="ECO:0000256" key="5">
    <source>
        <dbReference type="ARBA" id="ARBA00022679"/>
    </source>
</evidence>
<dbReference type="FunFam" id="1.10.287.130:FF:000001">
    <property type="entry name" value="Two-component sensor histidine kinase"/>
    <property type="match status" value="1"/>
</dbReference>
<dbReference type="PANTHER" id="PTHR45453">
    <property type="entry name" value="PHOSPHATE REGULON SENSOR PROTEIN PHOR"/>
    <property type="match status" value="1"/>
</dbReference>
<evidence type="ECO:0000313" key="11">
    <source>
        <dbReference type="Proteomes" id="UP000281771"/>
    </source>
</evidence>
<dbReference type="PRINTS" id="PR00344">
    <property type="entry name" value="BCTRLSENSOR"/>
</dbReference>
<gene>
    <name evidence="10" type="ORF">EII38_08565</name>
</gene>
<dbReference type="SMART" id="SM00388">
    <property type="entry name" value="HisKA"/>
    <property type="match status" value="1"/>
</dbReference>
<dbReference type="InterPro" id="IPR005467">
    <property type="entry name" value="His_kinase_dom"/>
</dbReference>
<dbReference type="Gene3D" id="3.30.565.10">
    <property type="entry name" value="Histidine kinase-like ATPase, C-terminal domain"/>
    <property type="match status" value="1"/>
</dbReference>
<keyword evidence="5" id="KW-0808">Transferase</keyword>
<keyword evidence="8" id="KW-0472">Membrane</keyword>
<dbReference type="EMBL" id="RQZA01000009">
    <property type="protein sequence ID" value="RRD30306.1"/>
    <property type="molecule type" value="Genomic_DNA"/>
</dbReference>
<name>A0A3P1V9I2_9STRE</name>
<evidence type="ECO:0000256" key="3">
    <source>
        <dbReference type="ARBA" id="ARBA00012438"/>
    </source>
</evidence>
<dbReference type="InterPro" id="IPR036890">
    <property type="entry name" value="HATPase_C_sf"/>
</dbReference>
<dbReference type="InterPro" id="IPR003661">
    <property type="entry name" value="HisK_dim/P_dom"/>
</dbReference>
<feature type="transmembrane region" description="Helical" evidence="8">
    <location>
        <begin position="20"/>
        <end position="43"/>
    </location>
</feature>
<evidence type="ECO:0000313" key="10">
    <source>
        <dbReference type="EMBL" id="RRD30306.1"/>
    </source>
</evidence>
<evidence type="ECO:0000256" key="6">
    <source>
        <dbReference type="ARBA" id="ARBA00022777"/>
    </source>
</evidence>
<organism evidence="10 11">
    <name type="scientific">Streptococcus minor</name>
    <dbReference type="NCBI Taxonomy" id="229549"/>
    <lineage>
        <taxon>Bacteria</taxon>
        <taxon>Bacillati</taxon>
        <taxon>Bacillota</taxon>
        <taxon>Bacilli</taxon>
        <taxon>Lactobacillales</taxon>
        <taxon>Streptococcaceae</taxon>
        <taxon>Streptococcus</taxon>
    </lineage>
</organism>
<evidence type="ECO:0000259" key="9">
    <source>
        <dbReference type="PROSITE" id="PS50109"/>
    </source>
</evidence>
<dbReference type="InterPro" id="IPR050351">
    <property type="entry name" value="BphY/WalK/GraS-like"/>
</dbReference>
<dbReference type="AlphaFoldDB" id="A0A3P1V9I2"/>
<dbReference type="SMART" id="SM00387">
    <property type="entry name" value="HATPase_c"/>
    <property type="match status" value="1"/>
</dbReference>
<dbReference type="GO" id="GO:0016036">
    <property type="term" value="P:cellular response to phosphate starvation"/>
    <property type="evidence" value="ECO:0007669"/>
    <property type="project" value="TreeGrafter"/>
</dbReference>
<evidence type="ECO:0000256" key="7">
    <source>
        <dbReference type="ARBA" id="ARBA00023012"/>
    </source>
</evidence>
<evidence type="ECO:0000256" key="8">
    <source>
        <dbReference type="SAM" id="Phobius"/>
    </source>
</evidence>
<dbReference type="InterPro" id="IPR004358">
    <property type="entry name" value="Sig_transdc_His_kin-like_C"/>
</dbReference>
<feature type="domain" description="Histidine kinase" evidence="9">
    <location>
        <begin position="287"/>
        <end position="493"/>
    </location>
</feature>
<dbReference type="Gene3D" id="1.10.287.130">
    <property type="match status" value="1"/>
</dbReference>
<accession>A0A3P1V9I2</accession>
<comment type="caution">
    <text evidence="10">The sequence shown here is derived from an EMBL/GenBank/DDBJ whole genome shotgun (WGS) entry which is preliminary data.</text>
</comment>
<dbReference type="SUPFAM" id="SSF47384">
    <property type="entry name" value="Homodimeric domain of signal transducing histidine kinase"/>
    <property type="match status" value="1"/>
</dbReference>
<sequence length="494" mass="55808">MASSWLRKLNPFRKDGTKSLKATLFVQPLAIIFLSLGLMLLIFNISLRAFVNDEVNTAVQHRYDYLDELYLGQAVSDDQYDSIFSTSYVIVDEQFQTLYISASQDDISASSISNQVVNYFREHDDDWDLLGDDEADELEIEESESGSNPVFITLNDSNYAVKLQEYEGQLRDYYVRQSESMDQTYYVLVFANISPVQGFSDLVNWILAGLTLVIGLLASGLIFLTSRKLDGSFSSLKTYISKVGRREQNLVLERLPYDELNQVGQSVETMSHMIDVNQRSQKIFFQNASHELRTPLMSIQGYAEAIREGVVTDSQAAAAIIQEESGKMKQLVDDILTLARVEDFQQALVVEDLSLSELLYDVSWRLKPKADSAGLQFIHDFQGLDDQIQGDEALLESAISNILNNALRFARKNITLATRQVENGLEVRLSNDGPPIHPEDLEHIFKRFYKGKEGNFGIGLAMTKEIMERHGGSISVQSDESTTTFIIFLPTERK</sequence>
<dbReference type="PANTHER" id="PTHR45453:SF1">
    <property type="entry name" value="PHOSPHATE REGULON SENSOR PROTEIN PHOR"/>
    <property type="match status" value="1"/>
</dbReference>
<dbReference type="CDD" id="cd00075">
    <property type="entry name" value="HATPase"/>
    <property type="match status" value="1"/>
</dbReference>
<dbReference type="PROSITE" id="PS50109">
    <property type="entry name" value="HIS_KIN"/>
    <property type="match status" value="1"/>
</dbReference>
<comment type="catalytic activity">
    <reaction evidence="1">
        <text>ATP + protein L-histidine = ADP + protein N-phospho-L-histidine.</text>
        <dbReference type="EC" id="2.7.13.3"/>
    </reaction>
</comment>
<dbReference type="SUPFAM" id="SSF55874">
    <property type="entry name" value="ATPase domain of HSP90 chaperone/DNA topoisomerase II/histidine kinase"/>
    <property type="match status" value="1"/>
</dbReference>
<dbReference type="InterPro" id="IPR003594">
    <property type="entry name" value="HATPase_dom"/>
</dbReference>
<dbReference type="GO" id="GO:0004721">
    <property type="term" value="F:phosphoprotein phosphatase activity"/>
    <property type="evidence" value="ECO:0007669"/>
    <property type="project" value="TreeGrafter"/>
</dbReference>
<keyword evidence="8" id="KW-1133">Transmembrane helix</keyword>
<keyword evidence="11" id="KW-1185">Reference proteome</keyword>
<comment type="subcellular location">
    <subcellularLocation>
        <location evidence="2">Membrane</location>
    </subcellularLocation>
</comment>
<evidence type="ECO:0000256" key="1">
    <source>
        <dbReference type="ARBA" id="ARBA00000085"/>
    </source>
</evidence>
<dbReference type="STRING" id="1123309.GCA_000377005_00384"/>
<evidence type="ECO:0000256" key="4">
    <source>
        <dbReference type="ARBA" id="ARBA00022553"/>
    </source>
</evidence>
<keyword evidence="4" id="KW-0597">Phosphoprotein</keyword>
<proteinExistence type="predicted"/>
<dbReference type="Pfam" id="PF00512">
    <property type="entry name" value="HisKA"/>
    <property type="match status" value="1"/>
</dbReference>
<reference evidence="10 11" key="1">
    <citation type="submission" date="2018-11" db="EMBL/GenBank/DDBJ databases">
        <title>Genomes From Bacteria Associated with the Canine Oral Cavity: a Test Case for Automated Genome-Based Taxonomic Assignment.</title>
        <authorList>
            <person name="Coil D.A."/>
            <person name="Jospin G."/>
            <person name="Darling A.E."/>
            <person name="Wallis C."/>
            <person name="Davis I.J."/>
            <person name="Harris S."/>
            <person name="Eisen J.A."/>
            <person name="Holcombe L.J."/>
            <person name="O'Flynn C."/>
        </authorList>
    </citation>
    <scope>NUCLEOTIDE SEQUENCE [LARGE SCALE GENOMIC DNA]</scope>
    <source>
        <strain evidence="10 11">OH4621_COT-116</strain>
    </source>
</reference>
<keyword evidence="8" id="KW-0812">Transmembrane</keyword>
<dbReference type="Proteomes" id="UP000281771">
    <property type="component" value="Unassembled WGS sequence"/>
</dbReference>
<dbReference type="CDD" id="cd00082">
    <property type="entry name" value="HisKA"/>
    <property type="match status" value="1"/>
</dbReference>
<dbReference type="GO" id="GO:0000155">
    <property type="term" value="F:phosphorelay sensor kinase activity"/>
    <property type="evidence" value="ECO:0007669"/>
    <property type="project" value="InterPro"/>
</dbReference>
<dbReference type="GO" id="GO:0005886">
    <property type="term" value="C:plasma membrane"/>
    <property type="evidence" value="ECO:0007669"/>
    <property type="project" value="TreeGrafter"/>
</dbReference>
<keyword evidence="6 10" id="KW-0418">Kinase</keyword>
<dbReference type="InterPro" id="IPR036097">
    <property type="entry name" value="HisK_dim/P_sf"/>
</dbReference>
<dbReference type="Pfam" id="PF02518">
    <property type="entry name" value="HATPase_c"/>
    <property type="match status" value="1"/>
</dbReference>
<protein>
    <recommendedName>
        <fullName evidence="3">histidine kinase</fullName>
        <ecNumber evidence="3">2.7.13.3</ecNumber>
    </recommendedName>
</protein>
<keyword evidence="7" id="KW-0902">Two-component regulatory system</keyword>